<dbReference type="InterPro" id="IPR003439">
    <property type="entry name" value="ABC_transporter-like_ATP-bd"/>
</dbReference>
<keyword evidence="1" id="KW-0813">Transport</keyword>
<evidence type="ECO:0000256" key="5">
    <source>
        <dbReference type="ARBA" id="ARBA00022840"/>
    </source>
</evidence>
<name>A0ABT9XJ78_9BACL</name>
<evidence type="ECO:0000259" key="8">
    <source>
        <dbReference type="PROSITE" id="PS50893"/>
    </source>
</evidence>
<dbReference type="InterPro" id="IPR027417">
    <property type="entry name" value="P-loop_NTPase"/>
</dbReference>
<accession>A0ABT9XJ78</accession>
<dbReference type="Proteomes" id="UP001232973">
    <property type="component" value="Unassembled WGS sequence"/>
</dbReference>
<evidence type="ECO:0000256" key="6">
    <source>
        <dbReference type="ARBA" id="ARBA00022967"/>
    </source>
</evidence>
<keyword evidence="3" id="KW-0997">Cell inner membrane</keyword>
<evidence type="ECO:0000256" key="1">
    <source>
        <dbReference type="ARBA" id="ARBA00022448"/>
    </source>
</evidence>
<keyword evidence="4" id="KW-0547">Nucleotide-binding</keyword>
<keyword evidence="7" id="KW-0472">Membrane</keyword>
<evidence type="ECO:0000256" key="3">
    <source>
        <dbReference type="ARBA" id="ARBA00022519"/>
    </source>
</evidence>
<dbReference type="PANTHER" id="PTHR42788">
    <property type="entry name" value="TAURINE IMPORT ATP-BINDING PROTEIN-RELATED"/>
    <property type="match status" value="1"/>
</dbReference>
<protein>
    <submittedName>
        <fullName evidence="9">ABC-type nitrate/sulfonate/bicarbonate transport system ATPase subunit</fullName>
    </submittedName>
</protein>
<reference evidence="9 10" key="1">
    <citation type="submission" date="2023-07" db="EMBL/GenBank/DDBJ databases">
        <title>Genomic Encyclopedia of Type Strains, Phase IV (KMG-IV): sequencing the most valuable type-strain genomes for metagenomic binning, comparative biology and taxonomic classification.</title>
        <authorList>
            <person name="Goeker M."/>
        </authorList>
    </citation>
    <scope>NUCLEOTIDE SEQUENCE [LARGE SCALE GENOMIC DNA]</scope>
    <source>
        <strain evidence="9 10">DSM 4006</strain>
    </source>
</reference>
<gene>
    <name evidence="9" type="ORF">J2S03_002199</name>
</gene>
<organism evidence="9 10">
    <name type="scientific">Alicyclobacillus cycloheptanicus</name>
    <dbReference type="NCBI Taxonomy" id="1457"/>
    <lineage>
        <taxon>Bacteria</taxon>
        <taxon>Bacillati</taxon>
        <taxon>Bacillota</taxon>
        <taxon>Bacilli</taxon>
        <taxon>Bacillales</taxon>
        <taxon>Alicyclobacillaceae</taxon>
        <taxon>Alicyclobacillus</taxon>
    </lineage>
</organism>
<evidence type="ECO:0000313" key="10">
    <source>
        <dbReference type="Proteomes" id="UP001232973"/>
    </source>
</evidence>
<evidence type="ECO:0000256" key="7">
    <source>
        <dbReference type="ARBA" id="ARBA00023136"/>
    </source>
</evidence>
<evidence type="ECO:0000256" key="4">
    <source>
        <dbReference type="ARBA" id="ARBA00022741"/>
    </source>
</evidence>
<dbReference type="RefSeq" id="WP_274454662.1">
    <property type="nucleotide sequence ID" value="NZ_CP067097.1"/>
</dbReference>
<dbReference type="SUPFAM" id="SSF52540">
    <property type="entry name" value="P-loop containing nucleoside triphosphate hydrolases"/>
    <property type="match status" value="1"/>
</dbReference>
<evidence type="ECO:0000313" key="9">
    <source>
        <dbReference type="EMBL" id="MDQ0190335.1"/>
    </source>
</evidence>
<dbReference type="SMART" id="SM00382">
    <property type="entry name" value="AAA"/>
    <property type="match status" value="1"/>
</dbReference>
<evidence type="ECO:0000256" key="2">
    <source>
        <dbReference type="ARBA" id="ARBA00022475"/>
    </source>
</evidence>
<dbReference type="InterPro" id="IPR003593">
    <property type="entry name" value="AAA+_ATPase"/>
</dbReference>
<dbReference type="PROSITE" id="PS50893">
    <property type="entry name" value="ABC_TRANSPORTER_2"/>
    <property type="match status" value="1"/>
</dbReference>
<dbReference type="PROSITE" id="PS00211">
    <property type="entry name" value="ABC_TRANSPORTER_1"/>
    <property type="match status" value="1"/>
</dbReference>
<comment type="caution">
    <text evidence="9">The sequence shown here is derived from an EMBL/GenBank/DDBJ whole genome shotgun (WGS) entry which is preliminary data.</text>
</comment>
<keyword evidence="2" id="KW-1003">Cell membrane</keyword>
<dbReference type="EMBL" id="JAUSTP010000017">
    <property type="protein sequence ID" value="MDQ0190335.1"/>
    <property type="molecule type" value="Genomic_DNA"/>
</dbReference>
<dbReference type="PANTHER" id="PTHR42788:SF18">
    <property type="entry name" value="TAURINE IMPORT ATP-BINDING PROTEIN TAUB"/>
    <property type="match status" value="1"/>
</dbReference>
<keyword evidence="6" id="KW-1278">Translocase</keyword>
<keyword evidence="10" id="KW-1185">Reference proteome</keyword>
<dbReference type="Pfam" id="PF00005">
    <property type="entry name" value="ABC_tran"/>
    <property type="match status" value="1"/>
</dbReference>
<dbReference type="CDD" id="cd03293">
    <property type="entry name" value="ABC_NrtD_SsuB_transporters"/>
    <property type="match status" value="1"/>
</dbReference>
<sequence>MLLELEGVYQAYERKGTIEVLHDIHLSMDEGEFVCVLGPSGCGKSTLLRIIAGIEPPVQGTVRCNGHAVRRPDRERGVVFQQPALYPWLTIEGNIEFGLKMRHMPKADRREVARRYLELVGLEEFRDRKPYELSGGMKQRAAIARVLANDPSIILMDEPFGALDAFTKEQMQDALRQIWRATGKTIFFITHDVEEALALGTRIVVMSPRPAVIHADLPCSFTHAMGEGSRTVRASQAFIEQRETLVNMIHQMHAT</sequence>
<dbReference type="InterPro" id="IPR017871">
    <property type="entry name" value="ABC_transporter-like_CS"/>
</dbReference>
<proteinExistence type="predicted"/>
<feature type="domain" description="ABC transporter" evidence="8">
    <location>
        <begin position="3"/>
        <end position="233"/>
    </location>
</feature>
<dbReference type="InterPro" id="IPR050166">
    <property type="entry name" value="ABC_transporter_ATP-bind"/>
</dbReference>
<keyword evidence="5" id="KW-0067">ATP-binding</keyword>
<dbReference type="Gene3D" id="3.40.50.300">
    <property type="entry name" value="P-loop containing nucleotide triphosphate hydrolases"/>
    <property type="match status" value="1"/>
</dbReference>